<dbReference type="GO" id="GO:0005737">
    <property type="term" value="C:cytoplasm"/>
    <property type="evidence" value="ECO:0007669"/>
    <property type="project" value="TreeGrafter"/>
</dbReference>
<evidence type="ECO:0000313" key="4">
    <source>
        <dbReference type="EMBL" id="AZK43745.1"/>
    </source>
</evidence>
<proteinExistence type="predicted"/>
<reference evidence="4 5" key="1">
    <citation type="journal article" date="2020" name="Int. J. Syst. Evol. Microbiol.">
        <title>Description of Erysipelothrix piscisicarius sp. nov., an emergent fish pathogen, and assessment of virulence using a tiger barb (Puntigrus tetrazona) infection model.</title>
        <authorList>
            <person name="Pomaranski E.K."/>
            <person name="Griffin M.J."/>
            <person name="Camus A.C."/>
            <person name="Armwood A.R."/>
            <person name="Shelley J."/>
            <person name="Waldbieser G.C."/>
            <person name="LaFrentz B.R."/>
            <person name="Garcia J.C."/>
            <person name="Yanong R."/>
            <person name="Soto E."/>
        </authorList>
    </citation>
    <scope>NUCLEOTIDE SEQUENCE [LARGE SCALE GENOMIC DNA]</scope>
    <source>
        <strain evidence="4 5">15TAL0474</strain>
    </source>
</reference>
<dbReference type="KEGG" id="eri:EEI45_02110"/>
<dbReference type="GO" id="GO:0008080">
    <property type="term" value="F:N-acetyltransferase activity"/>
    <property type="evidence" value="ECO:0007669"/>
    <property type="project" value="InterPro"/>
</dbReference>
<dbReference type="PROSITE" id="PS51186">
    <property type="entry name" value="GNAT"/>
    <property type="match status" value="1"/>
</dbReference>
<dbReference type="InterPro" id="IPR000182">
    <property type="entry name" value="GNAT_dom"/>
</dbReference>
<keyword evidence="5" id="KW-1185">Reference proteome</keyword>
<keyword evidence="2" id="KW-0012">Acyltransferase</keyword>
<accession>A0A3S8RLE2</accession>
<keyword evidence="1 4" id="KW-0808">Transferase</keyword>
<evidence type="ECO:0000256" key="1">
    <source>
        <dbReference type="ARBA" id="ARBA00022679"/>
    </source>
</evidence>
<dbReference type="InterPro" id="IPR016181">
    <property type="entry name" value="Acyl_CoA_acyltransferase"/>
</dbReference>
<dbReference type="PANTHER" id="PTHR43626:SF4">
    <property type="entry name" value="GCN5-RELATED N-ACETYLTRANSFERASE 2, CHLOROPLASTIC"/>
    <property type="match status" value="1"/>
</dbReference>
<dbReference type="PANTHER" id="PTHR43626">
    <property type="entry name" value="ACYL-COA N-ACYLTRANSFERASE"/>
    <property type="match status" value="1"/>
</dbReference>
<evidence type="ECO:0000256" key="2">
    <source>
        <dbReference type="ARBA" id="ARBA00023315"/>
    </source>
</evidence>
<dbReference type="InterPro" id="IPR045039">
    <property type="entry name" value="NSI-like"/>
</dbReference>
<gene>
    <name evidence="4" type="ORF">EEI45_02110</name>
</gene>
<evidence type="ECO:0000259" key="3">
    <source>
        <dbReference type="PROSITE" id="PS51186"/>
    </source>
</evidence>
<organism evidence="4 5">
    <name type="scientific">Erysipelothrix piscisicarius</name>
    <dbReference type="NCBI Taxonomy" id="2485784"/>
    <lineage>
        <taxon>Bacteria</taxon>
        <taxon>Bacillati</taxon>
        <taxon>Bacillota</taxon>
        <taxon>Erysipelotrichia</taxon>
        <taxon>Erysipelotrichales</taxon>
        <taxon>Erysipelotrichaceae</taxon>
        <taxon>Erysipelothrix</taxon>
    </lineage>
</organism>
<dbReference type="Proteomes" id="UP000278804">
    <property type="component" value="Chromosome"/>
</dbReference>
<dbReference type="Pfam" id="PF00583">
    <property type="entry name" value="Acetyltransf_1"/>
    <property type="match status" value="1"/>
</dbReference>
<dbReference type="RefSeq" id="WP_125163961.1">
    <property type="nucleotide sequence ID" value="NZ_CP034234.1"/>
</dbReference>
<dbReference type="Gene3D" id="3.40.630.30">
    <property type="match status" value="1"/>
</dbReference>
<evidence type="ECO:0000313" key="5">
    <source>
        <dbReference type="Proteomes" id="UP000278804"/>
    </source>
</evidence>
<dbReference type="SUPFAM" id="SSF55729">
    <property type="entry name" value="Acyl-CoA N-acyltransferases (Nat)"/>
    <property type="match status" value="1"/>
</dbReference>
<protein>
    <submittedName>
        <fullName evidence="4">GNAT family N-acetyltransferase</fullName>
    </submittedName>
</protein>
<dbReference type="CDD" id="cd04301">
    <property type="entry name" value="NAT_SF"/>
    <property type="match status" value="1"/>
</dbReference>
<dbReference type="EMBL" id="CP034234">
    <property type="protein sequence ID" value="AZK43745.1"/>
    <property type="molecule type" value="Genomic_DNA"/>
</dbReference>
<dbReference type="AlphaFoldDB" id="A0A3S8RLE2"/>
<sequence length="139" mass="16096">MITYQQDIKLELNDVLKLYKDAGWYTYTNNPEKLMRAIENSMITLTAWDMNQLVGLIRAVGDGETILYVQDLLILNEYQRQGIGQTLLLTLLSLYPDVRQTVLVTDNNPKLIEFYKRIPMTLIEDAQGKCFVKYRKGVS</sequence>
<feature type="domain" description="N-acetyltransferase" evidence="3">
    <location>
        <begin position="2"/>
        <end position="139"/>
    </location>
</feature>
<name>A0A3S8RLE2_9FIRM</name>